<keyword evidence="9" id="KW-0804">Transcription</keyword>
<comment type="similarity">
    <text evidence="11">Belongs to the Sp1 C2H2-type zinc-finger protein family.</text>
</comment>
<dbReference type="GO" id="GO:0035118">
    <property type="term" value="P:embryonic pectoral fin morphogenesis"/>
    <property type="evidence" value="ECO:0007669"/>
    <property type="project" value="UniProtKB-ARBA"/>
</dbReference>
<feature type="region of interest" description="Disordered" evidence="13">
    <location>
        <begin position="466"/>
        <end position="496"/>
    </location>
</feature>
<evidence type="ECO:0000256" key="8">
    <source>
        <dbReference type="ARBA" id="ARBA00023159"/>
    </source>
</evidence>
<keyword evidence="6" id="KW-0805">Transcription regulation</keyword>
<evidence type="ECO:0000256" key="9">
    <source>
        <dbReference type="ARBA" id="ARBA00023163"/>
    </source>
</evidence>
<protein>
    <recommendedName>
        <fullName evidence="14">C2H2-type domain-containing protein</fullName>
    </recommendedName>
</protein>
<evidence type="ECO:0000256" key="13">
    <source>
        <dbReference type="SAM" id="MobiDB-lite"/>
    </source>
</evidence>
<feature type="region of interest" description="Disordered" evidence="13">
    <location>
        <begin position="1"/>
        <end position="24"/>
    </location>
</feature>
<dbReference type="FunFam" id="3.30.160.60:FF:000026">
    <property type="entry name" value="Transcription factor Sp3"/>
    <property type="match status" value="1"/>
</dbReference>
<dbReference type="GeneTree" id="ENSGT00940000157804"/>
<keyword evidence="2" id="KW-0479">Metal-binding</keyword>
<feature type="domain" description="C2H2-type" evidence="14">
    <location>
        <begin position="550"/>
        <end position="579"/>
    </location>
</feature>
<dbReference type="SMART" id="SM00355">
    <property type="entry name" value="ZnF_C2H2"/>
    <property type="match status" value="3"/>
</dbReference>
<dbReference type="GeneID" id="113581441"/>
<feature type="domain" description="C2H2-type" evidence="14">
    <location>
        <begin position="520"/>
        <end position="549"/>
    </location>
</feature>
<keyword evidence="8" id="KW-0010">Activator</keyword>
<dbReference type="GO" id="GO:0045743">
    <property type="term" value="P:positive regulation of fibroblast growth factor receptor signaling pathway"/>
    <property type="evidence" value="ECO:0007669"/>
    <property type="project" value="UniProtKB-ARBA"/>
</dbReference>
<dbReference type="PANTHER" id="PTHR23235:SF16">
    <property type="entry name" value="TRANSCRIPTION FACTOR SP1"/>
    <property type="match status" value="1"/>
</dbReference>
<dbReference type="GO" id="GO:0008270">
    <property type="term" value="F:zinc ion binding"/>
    <property type="evidence" value="ECO:0007669"/>
    <property type="project" value="UniProtKB-KW"/>
</dbReference>
<dbReference type="PROSITE" id="PS00028">
    <property type="entry name" value="ZINC_FINGER_C2H2_1"/>
    <property type="match status" value="3"/>
</dbReference>
<keyword evidence="3" id="KW-0677">Repeat</keyword>
<evidence type="ECO:0000313" key="15">
    <source>
        <dbReference type="Ensembl" id="ENSEEEP00000051717.2"/>
    </source>
</evidence>
<evidence type="ECO:0000256" key="11">
    <source>
        <dbReference type="ARBA" id="ARBA00038409"/>
    </source>
</evidence>
<dbReference type="STRING" id="8005.ENSEEEP00000051717"/>
<evidence type="ECO:0000259" key="14">
    <source>
        <dbReference type="PROSITE" id="PS50157"/>
    </source>
</evidence>
<reference evidence="15" key="3">
    <citation type="submission" date="2020-05" db="EMBL/GenBank/DDBJ databases">
        <title>Electrophorus electricus (electric eel) genome, fEleEle1, primary haplotype.</title>
        <authorList>
            <person name="Myers G."/>
            <person name="Meyer A."/>
            <person name="Fedrigo O."/>
            <person name="Formenti G."/>
            <person name="Rhie A."/>
            <person name="Tracey A."/>
            <person name="Sims Y."/>
            <person name="Jarvis E.D."/>
        </authorList>
    </citation>
    <scope>NUCLEOTIDE SEQUENCE [LARGE SCALE GENOMIC DNA]</scope>
</reference>
<feature type="region of interest" description="Disordered" evidence="13">
    <location>
        <begin position="80"/>
        <end position="118"/>
    </location>
</feature>
<organism evidence="15 16">
    <name type="scientific">Electrophorus electricus</name>
    <name type="common">Electric eel</name>
    <name type="synonym">Gymnotus electricus</name>
    <dbReference type="NCBI Taxonomy" id="8005"/>
    <lineage>
        <taxon>Eukaryota</taxon>
        <taxon>Metazoa</taxon>
        <taxon>Chordata</taxon>
        <taxon>Craniata</taxon>
        <taxon>Vertebrata</taxon>
        <taxon>Euteleostomi</taxon>
        <taxon>Actinopterygii</taxon>
        <taxon>Neopterygii</taxon>
        <taxon>Teleostei</taxon>
        <taxon>Ostariophysi</taxon>
        <taxon>Gymnotiformes</taxon>
        <taxon>Gymnotoidei</taxon>
        <taxon>Gymnotidae</taxon>
        <taxon>Electrophorus</taxon>
    </lineage>
</organism>
<evidence type="ECO:0000313" key="16">
    <source>
        <dbReference type="Proteomes" id="UP000314983"/>
    </source>
</evidence>
<dbReference type="Gene3D" id="3.30.160.60">
    <property type="entry name" value="Classic Zinc Finger"/>
    <property type="match status" value="3"/>
</dbReference>
<keyword evidence="7" id="KW-0238">DNA-binding</keyword>
<dbReference type="PANTHER" id="PTHR23235">
    <property type="entry name" value="KRUEPPEL-LIKE TRANSCRIPTION FACTOR"/>
    <property type="match status" value="1"/>
</dbReference>
<reference evidence="15" key="4">
    <citation type="submission" date="2025-08" db="UniProtKB">
        <authorList>
            <consortium name="Ensembl"/>
        </authorList>
    </citation>
    <scope>IDENTIFICATION</scope>
</reference>
<feature type="domain" description="C2H2-type" evidence="14">
    <location>
        <begin position="580"/>
        <end position="607"/>
    </location>
</feature>
<accession>A0A4W4HS13</accession>
<evidence type="ECO:0000256" key="3">
    <source>
        <dbReference type="ARBA" id="ARBA00022737"/>
    </source>
</evidence>
<gene>
    <name evidence="15" type="primary">SP1</name>
</gene>
<keyword evidence="5" id="KW-0862">Zinc</keyword>
<dbReference type="RefSeq" id="XP_026872390.2">
    <property type="nucleotide sequence ID" value="XM_027016589.2"/>
</dbReference>
<dbReference type="Proteomes" id="UP000314983">
    <property type="component" value="Chromosome 20"/>
</dbReference>
<dbReference type="Pfam" id="PF00096">
    <property type="entry name" value="zf-C2H2"/>
    <property type="match status" value="3"/>
</dbReference>
<evidence type="ECO:0000256" key="1">
    <source>
        <dbReference type="ARBA" id="ARBA00004123"/>
    </source>
</evidence>
<evidence type="ECO:0000256" key="5">
    <source>
        <dbReference type="ARBA" id="ARBA00022833"/>
    </source>
</evidence>
<keyword evidence="10" id="KW-0539">Nucleus</keyword>
<reference evidence="15" key="5">
    <citation type="submission" date="2025-09" db="UniProtKB">
        <authorList>
            <consortium name="Ensembl"/>
        </authorList>
    </citation>
    <scope>IDENTIFICATION</scope>
</reference>
<dbReference type="InterPro" id="IPR013087">
    <property type="entry name" value="Znf_C2H2_type"/>
</dbReference>
<keyword evidence="4 12" id="KW-0863">Zinc-finger</keyword>
<evidence type="ECO:0000256" key="2">
    <source>
        <dbReference type="ARBA" id="ARBA00022723"/>
    </source>
</evidence>
<dbReference type="Ensembl" id="ENSEEET00000052275.2">
    <property type="protein sequence ID" value="ENSEEEP00000051717.2"/>
    <property type="gene ID" value="ENSEEEG00000024284.2"/>
</dbReference>
<comment type="subcellular location">
    <subcellularLocation>
        <location evidence="1">Nucleus</location>
    </subcellularLocation>
</comment>
<dbReference type="InterPro" id="IPR036236">
    <property type="entry name" value="Znf_C2H2_sf"/>
</dbReference>
<evidence type="ECO:0000256" key="7">
    <source>
        <dbReference type="ARBA" id="ARBA00023125"/>
    </source>
</evidence>
<dbReference type="GO" id="GO:0005634">
    <property type="term" value="C:nucleus"/>
    <property type="evidence" value="ECO:0007669"/>
    <property type="project" value="UniProtKB-SubCell"/>
</dbReference>
<dbReference type="SUPFAM" id="SSF57667">
    <property type="entry name" value="beta-beta-alpha zinc fingers"/>
    <property type="match status" value="2"/>
</dbReference>
<reference evidence="16" key="1">
    <citation type="journal article" date="2014" name="Science">
        <title>Nonhuman genetics. Genomic basis for the convergent evolution of electric organs.</title>
        <authorList>
            <person name="Gallant J.R."/>
            <person name="Traeger L.L."/>
            <person name="Volkening J.D."/>
            <person name="Moffett H."/>
            <person name="Chen P.H."/>
            <person name="Novina C.D."/>
            <person name="Phillips G.N.Jr."/>
            <person name="Anand R."/>
            <person name="Wells G.B."/>
            <person name="Pinch M."/>
            <person name="Guth R."/>
            <person name="Unguez G.A."/>
            <person name="Albert J.S."/>
            <person name="Zakon H.H."/>
            <person name="Samanta M.P."/>
            <person name="Sussman M.R."/>
        </authorList>
    </citation>
    <scope>NUCLEOTIDE SEQUENCE [LARGE SCALE GENOMIC DNA]</scope>
</reference>
<dbReference type="FunFam" id="3.30.160.60:FF:000061">
    <property type="entry name" value="Transcription factor Sp3"/>
    <property type="match status" value="1"/>
</dbReference>
<proteinExistence type="inferred from homology"/>
<dbReference type="OMA" id="IMNFAPS"/>
<feature type="region of interest" description="Disordered" evidence="13">
    <location>
        <begin position="259"/>
        <end position="284"/>
    </location>
</feature>
<dbReference type="GO" id="GO:0000978">
    <property type="term" value="F:RNA polymerase II cis-regulatory region sequence-specific DNA binding"/>
    <property type="evidence" value="ECO:0007669"/>
    <property type="project" value="TreeGrafter"/>
</dbReference>
<dbReference type="FunFam" id="3.30.160.60:FF:000014">
    <property type="entry name" value="Transcription factor Sp3"/>
    <property type="match status" value="1"/>
</dbReference>
<evidence type="ECO:0000256" key="6">
    <source>
        <dbReference type="ARBA" id="ARBA00023015"/>
    </source>
</evidence>
<reference evidence="16" key="2">
    <citation type="journal article" date="2017" name="Sci. Adv.">
        <title>A tail of two voltages: Proteomic comparison of the three electric organs of the electric eel.</title>
        <authorList>
            <person name="Traeger L.L."/>
            <person name="Sabat G."/>
            <person name="Barrett-Wilt G.A."/>
            <person name="Wells G.B."/>
            <person name="Sussman M.R."/>
        </authorList>
    </citation>
    <scope>NUCLEOTIDE SEQUENCE [LARGE SCALE GENOMIC DNA]</scope>
</reference>
<dbReference type="GO" id="GO:0000981">
    <property type="term" value="F:DNA-binding transcription factor activity, RNA polymerase II-specific"/>
    <property type="evidence" value="ECO:0007669"/>
    <property type="project" value="TreeGrafter"/>
</dbReference>
<feature type="compositionally biased region" description="Low complexity" evidence="13">
    <location>
        <begin position="264"/>
        <end position="275"/>
    </location>
</feature>
<name>A0A4W4HS13_ELEEL</name>
<feature type="compositionally biased region" description="Polar residues" evidence="13">
    <location>
        <begin position="109"/>
        <end position="118"/>
    </location>
</feature>
<dbReference type="AlphaFoldDB" id="A0A4W4HS13"/>
<evidence type="ECO:0000256" key="12">
    <source>
        <dbReference type="PROSITE-ProRule" id="PRU00042"/>
    </source>
</evidence>
<keyword evidence="16" id="KW-1185">Reference proteome</keyword>
<sequence length="679" mass="71807">MAALESDGDFLKKRNSSKGQAIAQQPSPLALLAATCSRIDENDATQQQQTLNQHHRLEINHSQLSHTTSGWQLIPVHAQTAASSGMSQGAAPATEDKNQHAVTTGADAHQQQQSMVASAPSVQGQQVLTTLSGMMPNIQYQVIPQFQTVDGQHLQFAQASQDSSAAGAAQIQLMSSPSGSQQFFTATANQGTGAGNILTVPGLLQQTIPLHNLALSNTVLPSQTQFFANMPVSLNGNVTLLPLSAGAANGVKTEDVSSRTADIAQQPVQAQQTPASTSSAEYHSNSTTSIAQSAASYSGGISAHSNSVTGATLATIAGGASVQSENRNGQQPQIVIQPQQLLQGTPTLQAIQPSMIASSGQVFATHTLSQDAVQNLQIQTIPNSPILLRTVGPNGQVSWQTVQLQSTNGAQITLAPVHSVPPLTQTGTGATVQLPGLQTINLGNAGLQMHQLQGLPITIANTTGEQGGVGGETLDDSTVLDRSLETSPTPPSRRTRREACTCPYCKDGEGRSDPNKKKQHICHISGCGKVYGKTSHLRAHLRWHTGERPFACNWAYCGKRFTRSDELQRHKRTHTGEKKFCCPECPKRFMRSDHLSKHIKTHTKKKGATGGLTSVSSDSNITTAVSNEHPSVGGSRTDQQTLITMETLSPEGIARLASSGINVMQIGDLQSVSLNTNGF</sequence>
<dbReference type="PROSITE" id="PS50157">
    <property type="entry name" value="ZINC_FINGER_C2H2_2"/>
    <property type="match status" value="3"/>
</dbReference>
<evidence type="ECO:0000256" key="10">
    <source>
        <dbReference type="ARBA" id="ARBA00023242"/>
    </source>
</evidence>
<evidence type="ECO:0000256" key="4">
    <source>
        <dbReference type="ARBA" id="ARBA00022771"/>
    </source>
</evidence>